<evidence type="ECO:0000259" key="1">
    <source>
        <dbReference type="PROSITE" id="PS51154"/>
    </source>
</evidence>
<proteinExistence type="predicted"/>
<accession>A0A7S0V1Y1</accession>
<feature type="domain" description="Macro" evidence="1">
    <location>
        <begin position="3"/>
        <end position="260"/>
    </location>
</feature>
<dbReference type="InterPro" id="IPR043472">
    <property type="entry name" value="Macro_dom-like"/>
</dbReference>
<gene>
    <name evidence="2" type="ORF">HTEP1355_LOCUS996</name>
</gene>
<dbReference type="PANTHER" id="PTHR11106:SF111">
    <property type="entry name" value="MACRO DOMAIN-CONTAINING PROTEIN"/>
    <property type="match status" value="1"/>
</dbReference>
<dbReference type="InterPro" id="IPR002589">
    <property type="entry name" value="Macro_dom"/>
</dbReference>
<dbReference type="SMART" id="SM00506">
    <property type="entry name" value="A1pp"/>
    <property type="match status" value="1"/>
</dbReference>
<evidence type="ECO:0000313" key="2">
    <source>
        <dbReference type="EMBL" id="CAD8777970.1"/>
    </source>
</evidence>
<name>A0A7S0V1Y1_9CRYP</name>
<sequence length="263" mass="27893">MAQILAKHVTPQNIEVTAARGDLTTTKCGAIVNAANHILKHGGGVAAAIRLASDKDYQQISDAWVKVNGTLKIGTTAAVTPATGKLQCLAVIHVVGPIWREKLEGEEEVMGTLLSVEGEEVKMKTDPQGEEVTFKVFQTAAGFEPEAGKKVRCLGKVKDGAFAVRYVTGLDHHVEQSDEELLKGAVNAAIGRTDSEGLESMCIPCIGCGVFGFPLQKAAEIHVESALAFCKQAKNLRRICLMDANAAVARAFAEELKKQAGAA</sequence>
<dbReference type="EMBL" id="HBFN01001552">
    <property type="protein sequence ID" value="CAD8777970.1"/>
    <property type="molecule type" value="Transcribed_RNA"/>
</dbReference>
<dbReference type="Gene3D" id="3.40.220.10">
    <property type="entry name" value="Leucine Aminopeptidase, subunit E, domain 1"/>
    <property type="match status" value="2"/>
</dbReference>
<organism evidence="2">
    <name type="scientific">Hemiselmis tepida</name>
    <dbReference type="NCBI Taxonomy" id="464990"/>
    <lineage>
        <taxon>Eukaryota</taxon>
        <taxon>Cryptophyceae</taxon>
        <taxon>Cryptomonadales</taxon>
        <taxon>Hemiselmidaceae</taxon>
        <taxon>Hemiselmis</taxon>
    </lineage>
</organism>
<dbReference type="AlphaFoldDB" id="A0A7S0V1Y1"/>
<dbReference type="PROSITE" id="PS51154">
    <property type="entry name" value="MACRO"/>
    <property type="match status" value="1"/>
</dbReference>
<reference evidence="2" key="1">
    <citation type="submission" date="2021-01" db="EMBL/GenBank/DDBJ databases">
        <authorList>
            <person name="Corre E."/>
            <person name="Pelletier E."/>
            <person name="Niang G."/>
            <person name="Scheremetjew M."/>
            <person name="Finn R."/>
            <person name="Kale V."/>
            <person name="Holt S."/>
            <person name="Cochrane G."/>
            <person name="Meng A."/>
            <person name="Brown T."/>
            <person name="Cohen L."/>
        </authorList>
    </citation>
    <scope>NUCLEOTIDE SEQUENCE</scope>
    <source>
        <strain evidence="2">CCMP443</strain>
    </source>
</reference>
<dbReference type="SUPFAM" id="SSF52949">
    <property type="entry name" value="Macro domain-like"/>
    <property type="match status" value="2"/>
</dbReference>
<dbReference type="Pfam" id="PF01661">
    <property type="entry name" value="Macro"/>
    <property type="match status" value="2"/>
</dbReference>
<dbReference type="PANTHER" id="PTHR11106">
    <property type="entry name" value="GANGLIOSIDE INDUCED DIFFERENTIATION ASSOCIATED PROTEIN 2-RELATED"/>
    <property type="match status" value="1"/>
</dbReference>
<protein>
    <recommendedName>
        <fullName evidence="1">Macro domain-containing protein</fullName>
    </recommendedName>
</protein>